<dbReference type="Pfam" id="PF08123">
    <property type="entry name" value="DOT1"/>
    <property type="match status" value="1"/>
</dbReference>
<comment type="caution">
    <text evidence="3">The sequence shown here is derived from an EMBL/GenBank/DDBJ whole genome shotgun (WGS) entry which is preliminary data.</text>
</comment>
<protein>
    <recommendedName>
        <fullName evidence="2">DOT1 domain-containing protein</fullName>
    </recommendedName>
</protein>
<evidence type="ECO:0000313" key="3">
    <source>
        <dbReference type="EMBL" id="KAG8469947.1"/>
    </source>
</evidence>
<dbReference type="GO" id="GO:0031151">
    <property type="term" value="F:histone H3K79 methyltransferase activity"/>
    <property type="evidence" value="ECO:0007669"/>
    <property type="project" value="InterPro"/>
</dbReference>
<dbReference type="OrthoDB" id="496516at2759"/>
<feature type="region of interest" description="Disordered" evidence="1">
    <location>
        <begin position="1"/>
        <end position="110"/>
    </location>
</feature>
<feature type="domain" description="DOT1" evidence="2">
    <location>
        <begin position="544"/>
        <end position="595"/>
    </location>
</feature>
<proteinExistence type="predicted"/>
<keyword evidence="4" id="KW-1185">Reference proteome</keyword>
<organism evidence="3 4">
    <name type="scientific">Diacronema lutheri</name>
    <name type="common">Unicellular marine alga</name>
    <name type="synonym">Monochrysis lutheri</name>
    <dbReference type="NCBI Taxonomy" id="2081491"/>
    <lineage>
        <taxon>Eukaryota</taxon>
        <taxon>Haptista</taxon>
        <taxon>Haptophyta</taxon>
        <taxon>Pavlovophyceae</taxon>
        <taxon>Pavlovales</taxon>
        <taxon>Pavlovaceae</taxon>
        <taxon>Diacronema</taxon>
    </lineage>
</organism>
<evidence type="ECO:0000259" key="2">
    <source>
        <dbReference type="Pfam" id="PF08123"/>
    </source>
</evidence>
<dbReference type="InterPro" id="IPR029063">
    <property type="entry name" value="SAM-dependent_MTases_sf"/>
</dbReference>
<evidence type="ECO:0000313" key="4">
    <source>
        <dbReference type="Proteomes" id="UP000751190"/>
    </source>
</evidence>
<accession>A0A8J5XWI4</accession>
<name>A0A8J5XWI4_DIALT</name>
<reference evidence="3" key="1">
    <citation type="submission" date="2021-05" db="EMBL/GenBank/DDBJ databases">
        <title>The genome of the haptophyte Pavlova lutheri (Diacronema luteri, Pavlovales) - a model for lipid biosynthesis in eukaryotic algae.</title>
        <authorList>
            <person name="Hulatt C.J."/>
            <person name="Posewitz M.C."/>
        </authorList>
    </citation>
    <scope>NUCLEOTIDE SEQUENCE</scope>
    <source>
        <strain evidence="3">NIVA-4/92</strain>
    </source>
</reference>
<dbReference type="Gene3D" id="3.40.50.150">
    <property type="entry name" value="Vaccinia Virus protein VP39"/>
    <property type="match status" value="1"/>
</dbReference>
<sequence>MRSERGTGAPDLGGPASAVRGARRPSERGKTVQGAPMRDERVGASMGATRDGPTARVAAPSAGTARRPSTEAPAAGAAAGVAGAVSAAPLPRAAPTRKRPRADRQPRELTREQQLAQLAARLKNAARRKRKDTAWRRSPAFALLQERKALEAERRAQLEQVAHDAEQLPLHKPPPWWAALWAESPRRKQQTSLRVELGGDLALSRPEWELDPASVFSLRLEPRSLDEVDLLWSFPPANPGSSNAWVGLFPAQDGVHDPRGRVRFRLFTRDAQCGVSTYGAKFWRGLPDGEYLFALMADYGVESRALSQRFWLLDARVVMLDAEPGGVALASALDSSSRAAKRFALSSHALIDAEHEREDEPQDERCYFPVPLVDVVLGREAEPAAAAAAGGGAAGNGVAGGESTGGGAAGGDAAGGGAPGGGAAAAGGFGGVSSVISHRIKRVYQLTDKESYLDWGLSSDYEAVGDERRAKPSASAPDVYVAADVVRVMRAGKQTGLGGNTHGSEGYGEATIGSVHKLVLLMQNLRALILANLYKDAQWNPLYDLTPLSTFVDIGSGYGKVVVHAKLEAKVRRCVGIECVHSRHVIADKVLSMLRADLHDETHRAAAGRHVGDDGGGAATSQTGSQPAGAPELSGGAGASGSDATTSPTTAASTAAAPDLAALWGLPACVDLTALSTPYVKDTDLYRGIELRHDDATLDESLPFTHIYVFDRVFSKRTLIALAQVLTRSPFFVFVSFRPCNEWWRYGLVKVQPVAKLNCRTTGKEGCNAYVYINLERAPGFTHLKA</sequence>
<feature type="compositionally biased region" description="Low complexity" evidence="1">
    <location>
        <begin position="72"/>
        <end position="94"/>
    </location>
</feature>
<feature type="compositionally biased region" description="Low complexity" evidence="1">
    <location>
        <begin position="627"/>
        <end position="651"/>
    </location>
</feature>
<dbReference type="SUPFAM" id="SSF53335">
    <property type="entry name" value="S-adenosyl-L-methionine-dependent methyltransferases"/>
    <property type="match status" value="1"/>
</dbReference>
<dbReference type="InterPro" id="IPR025789">
    <property type="entry name" value="DOT1_dom"/>
</dbReference>
<evidence type="ECO:0000256" key="1">
    <source>
        <dbReference type="SAM" id="MobiDB-lite"/>
    </source>
</evidence>
<dbReference type="EMBL" id="JAGTXO010000002">
    <property type="protein sequence ID" value="KAG8469947.1"/>
    <property type="molecule type" value="Genomic_DNA"/>
</dbReference>
<feature type="region of interest" description="Disordered" evidence="1">
    <location>
        <begin position="607"/>
        <end position="651"/>
    </location>
</feature>
<dbReference type="AlphaFoldDB" id="A0A8J5XWI4"/>
<gene>
    <name evidence="3" type="ORF">KFE25_006402</name>
</gene>
<dbReference type="Proteomes" id="UP000751190">
    <property type="component" value="Unassembled WGS sequence"/>
</dbReference>